<organism evidence="2 3">
    <name type="scientific">Azotobacter vinelandii (strain DJ / ATCC BAA-1303)</name>
    <dbReference type="NCBI Taxonomy" id="322710"/>
    <lineage>
        <taxon>Bacteria</taxon>
        <taxon>Pseudomonadati</taxon>
        <taxon>Pseudomonadota</taxon>
        <taxon>Gammaproteobacteria</taxon>
        <taxon>Pseudomonadales</taxon>
        <taxon>Pseudomonadaceae</taxon>
        <taxon>Azotobacter</taxon>
    </lineage>
</organism>
<dbReference type="AlphaFoldDB" id="C1DDV3"/>
<keyword evidence="3" id="KW-1185">Reference proteome</keyword>
<name>C1DDV3_AZOVD</name>
<dbReference type="EnsemblBacteria" id="ACO78074">
    <property type="protein sequence ID" value="ACO78074"/>
    <property type="gene ID" value="Avin_18620"/>
</dbReference>
<dbReference type="HOGENOM" id="CLU_3416579_0_0_6"/>
<dbReference type="KEGG" id="avn:Avin_18620"/>
<accession>C1DDV3</accession>
<reference evidence="2 3" key="1">
    <citation type="journal article" date="2009" name="J. Bacteriol.">
        <title>Genome sequence of Azotobacter vinelandii, an obligate aerobe specialized to support diverse anaerobic metabolic processes.</title>
        <authorList>
            <person name="Setubal J.C."/>
            <person name="dos Santos P."/>
            <person name="Goldman B.S."/>
            <person name="Ertesvag H."/>
            <person name="Espin G."/>
            <person name="Rubio L.M."/>
            <person name="Valla S."/>
            <person name="Almeida N.F."/>
            <person name="Balasubramanian D."/>
            <person name="Cromes L."/>
            <person name="Curatti L."/>
            <person name="Du Z."/>
            <person name="Godsy E."/>
            <person name="Goodner B."/>
            <person name="Hellner-Burris K."/>
            <person name="Hernandez J.A."/>
            <person name="Houmiel K."/>
            <person name="Imperial J."/>
            <person name="Kennedy C."/>
            <person name="Larson T.J."/>
            <person name="Latreille P."/>
            <person name="Ligon L.S."/>
            <person name="Lu J."/>
            <person name="Maerk M."/>
            <person name="Miller N.M."/>
            <person name="Norton S."/>
            <person name="O'Carroll I.P."/>
            <person name="Paulsen I."/>
            <person name="Raulfs E.C."/>
            <person name="Roemer R."/>
            <person name="Rosser J."/>
            <person name="Segura D."/>
            <person name="Slater S."/>
            <person name="Stricklin S.L."/>
            <person name="Studholme D.J."/>
            <person name="Sun J."/>
            <person name="Viana C.J."/>
            <person name="Wallin E."/>
            <person name="Wang B."/>
            <person name="Wheeler C."/>
            <person name="Zhu H."/>
            <person name="Dean D.R."/>
            <person name="Dixon R."/>
            <person name="Wood D."/>
        </authorList>
    </citation>
    <scope>NUCLEOTIDE SEQUENCE [LARGE SCALE GENOMIC DNA]</scope>
    <source>
        <strain evidence="3">DJ / ATCC BAA-1303</strain>
    </source>
</reference>
<dbReference type="EMBL" id="CP001157">
    <property type="protein sequence ID" value="ACO78074.1"/>
    <property type="molecule type" value="Genomic_DNA"/>
</dbReference>
<feature type="region of interest" description="Disordered" evidence="1">
    <location>
        <begin position="1"/>
        <end position="26"/>
    </location>
</feature>
<evidence type="ECO:0000313" key="2">
    <source>
        <dbReference type="EMBL" id="ACO78074.1"/>
    </source>
</evidence>
<proteinExistence type="predicted"/>
<protein>
    <submittedName>
        <fullName evidence="2">Uncharacterized protein</fullName>
    </submittedName>
</protein>
<gene>
    <name evidence="2" type="ordered locus">Avin_18620</name>
</gene>
<evidence type="ECO:0000313" key="3">
    <source>
        <dbReference type="Proteomes" id="UP000002424"/>
    </source>
</evidence>
<dbReference type="Proteomes" id="UP000002424">
    <property type="component" value="Chromosome"/>
</dbReference>
<sequence length="26" mass="2725">MNRFILRGQGARSPIADGARQGAGPK</sequence>
<evidence type="ECO:0000256" key="1">
    <source>
        <dbReference type="SAM" id="MobiDB-lite"/>
    </source>
</evidence>